<name>A0AAE8SVR4_9PEZI</name>
<reference evidence="3" key="1">
    <citation type="submission" date="2018-03" db="EMBL/GenBank/DDBJ databases">
        <authorList>
            <person name="Guldener U."/>
        </authorList>
    </citation>
    <scope>NUCLEOTIDE SEQUENCE</scope>
</reference>
<dbReference type="SMART" id="SM00220">
    <property type="entry name" value="S_TKc"/>
    <property type="match status" value="1"/>
</dbReference>
<dbReference type="PROSITE" id="PS50011">
    <property type="entry name" value="PROTEIN_KINASE_DOM"/>
    <property type="match status" value="1"/>
</dbReference>
<dbReference type="PROSITE" id="PS00108">
    <property type="entry name" value="PROTEIN_KINASE_ST"/>
    <property type="match status" value="1"/>
</dbReference>
<gene>
    <name evidence="3" type="ORF">DNG_05727</name>
</gene>
<protein>
    <recommendedName>
        <fullName evidence="1">non-specific serine/threonine protein kinase</fullName>
        <ecNumber evidence="1">2.7.11.1</ecNumber>
    </recommendedName>
</protein>
<dbReference type="InterPro" id="IPR011009">
    <property type="entry name" value="Kinase-like_dom_sf"/>
</dbReference>
<feature type="domain" description="Protein kinase" evidence="2">
    <location>
        <begin position="1"/>
        <end position="213"/>
    </location>
</feature>
<dbReference type="Proteomes" id="UP001187682">
    <property type="component" value="Unassembled WGS sequence"/>
</dbReference>
<accession>A0AAE8SVR4</accession>
<dbReference type="AlphaFoldDB" id="A0AAE8SVR4"/>
<keyword evidence="3" id="KW-0808">Transferase</keyword>
<dbReference type="EMBL" id="ONZQ02000007">
    <property type="protein sequence ID" value="SPO03046.1"/>
    <property type="molecule type" value="Genomic_DNA"/>
</dbReference>
<sequence>MPEALWYGQECDYFVLATNLLGPSLNDLFTYCYNDFSLKTILLIADQAIRRLKHIHSKDLLHRDLKPDNMLMGTGKQGSTLYLIDFGLSKDVSGADLTLPQDTSYCGGSTEFASINYHEKLQQSRKDDLESLSYTLRYFLDGGHLPWSPPHTPVVDVDSGEVAKDAKKRMGGKELFEGYPDAFAQYHDYVRSLRFNEKPNYDRLLRIFKSLFISRGYKYDHVFDWTERMFRGEDED</sequence>
<dbReference type="SUPFAM" id="SSF56112">
    <property type="entry name" value="Protein kinase-like (PK-like)"/>
    <property type="match status" value="1"/>
</dbReference>
<proteinExistence type="predicted"/>
<keyword evidence="3" id="KW-0418">Kinase</keyword>
<dbReference type="GO" id="GO:0005524">
    <property type="term" value="F:ATP binding"/>
    <property type="evidence" value="ECO:0007669"/>
    <property type="project" value="InterPro"/>
</dbReference>
<dbReference type="InterPro" id="IPR000719">
    <property type="entry name" value="Prot_kinase_dom"/>
</dbReference>
<dbReference type="Pfam" id="PF00069">
    <property type="entry name" value="Pkinase"/>
    <property type="match status" value="1"/>
</dbReference>
<dbReference type="Gene3D" id="1.10.510.10">
    <property type="entry name" value="Transferase(Phosphotransferase) domain 1"/>
    <property type="match status" value="1"/>
</dbReference>
<dbReference type="GO" id="GO:0004674">
    <property type="term" value="F:protein serine/threonine kinase activity"/>
    <property type="evidence" value="ECO:0007669"/>
    <property type="project" value="UniProtKB-EC"/>
</dbReference>
<dbReference type="EC" id="2.7.11.1" evidence="1"/>
<keyword evidence="4" id="KW-1185">Reference proteome</keyword>
<dbReference type="PANTHER" id="PTHR11909">
    <property type="entry name" value="CASEIN KINASE-RELATED"/>
    <property type="match status" value="1"/>
</dbReference>
<dbReference type="InterPro" id="IPR008271">
    <property type="entry name" value="Ser/Thr_kinase_AS"/>
</dbReference>
<evidence type="ECO:0000256" key="1">
    <source>
        <dbReference type="ARBA" id="ARBA00012513"/>
    </source>
</evidence>
<dbReference type="InterPro" id="IPR050235">
    <property type="entry name" value="CK1_Ser-Thr_kinase"/>
</dbReference>
<evidence type="ECO:0000313" key="3">
    <source>
        <dbReference type="EMBL" id="SPO03046.1"/>
    </source>
</evidence>
<evidence type="ECO:0000259" key="2">
    <source>
        <dbReference type="PROSITE" id="PS50011"/>
    </source>
</evidence>
<evidence type="ECO:0000313" key="4">
    <source>
        <dbReference type="Proteomes" id="UP001187682"/>
    </source>
</evidence>
<comment type="caution">
    <text evidence="3">The sequence shown here is derived from an EMBL/GenBank/DDBJ whole genome shotgun (WGS) entry which is preliminary data.</text>
</comment>
<organism evidence="3 4">
    <name type="scientific">Cephalotrichum gorgonifer</name>
    <dbReference type="NCBI Taxonomy" id="2041049"/>
    <lineage>
        <taxon>Eukaryota</taxon>
        <taxon>Fungi</taxon>
        <taxon>Dikarya</taxon>
        <taxon>Ascomycota</taxon>
        <taxon>Pezizomycotina</taxon>
        <taxon>Sordariomycetes</taxon>
        <taxon>Hypocreomycetidae</taxon>
        <taxon>Microascales</taxon>
        <taxon>Microascaceae</taxon>
        <taxon>Cephalotrichum</taxon>
    </lineage>
</organism>